<feature type="compositionally biased region" description="Basic and acidic residues" evidence="1">
    <location>
        <begin position="37"/>
        <end position="50"/>
    </location>
</feature>
<dbReference type="Proteomes" id="UP000809440">
    <property type="component" value="Unassembled WGS sequence"/>
</dbReference>
<feature type="region of interest" description="Disordered" evidence="1">
    <location>
        <begin position="37"/>
        <end position="58"/>
    </location>
</feature>
<dbReference type="Proteomes" id="UP000755667">
    <property type="component" value="Unassembled WGS sequence"/>
</dbReference>
<accession>A0A9Q2PD55</accession>
<evidence type="ECO:0000313" key="3">
    <source>
        <dbReference type="EMBL" id="MBM2418316.1"/>
    </source>
</evidence>
<sequence>MNWEVGQEVWIVPHDKRSKPRASTIARIARRWVYFGRPDRSGGRFDKETGELDGGQYSSPATAWASHAEYEDWVSRNEAWQRFHQSLPRIVPRHVTDGTIAEIEALIAGSNDKGGEA</sequence>
<dbReference type="InterPro" id="IPR056982">
    <property type="entry name" value="Phage_ProQ_C-like"/>
</dbReference>
<evidence type="ECO:0000313" key="4">
    <source>
        <dbReference type="Proteomes" id="UP000755667"/>
    </source>
</evidence>
<organism evidence="2 4">
    <name type="scientific">Marivita cryptomonadis</name>
    <dbReference type="NCBI Taxonomy" id="505252"/>
    <lineage>
        <taxon>Bacteria</taxon>
        <taxon>Pseudomonadati</taxon>
        <taxon>Pseudomonadota</taxon>
        <taxon>Alphaproteobacteria</taxon>
        <taxon>Rhodobacterales</taxon>
        <taxon>Roseobacteraceae</taxon>
        <taxon>Marivita</taxon>
    </lineage>
</organism>
<comment type="caution">
    <text evidence="2">The sequence shown here is derived from an EMBL/GenBank/DDBJ whole genome shotgun (WGS) entry which is preliminary data.</text>
</comment>
<dbReference type="EMBL" id="JAFBXF010000010">
    <property type="protein sequence ID" value="MBM2418316.1"/>
    <property type="molecule type" value="Genomic_DNA"/>
</dbReference>
<dbReference type="AlphaFoldDB" id="A0A9Q2PD55"/>
<dbReference type="RefSeq" id="WP_138487921.1">
    <property type="nucleotide sequence ID" value="NZ_JAFBWU010000010.1"/>
</dbReference>
<reference evidence="2 5" key="1">
    <citation type="submission" date="2021-01" db="EMBL/GenBank/DDBJ databases">
        <title>Diatom-associated Roseobacters Show Island Model of Population Structure.</title>
        <authorList>
            <person name="Qu L."/>
            <person name="Feng X."/>
            <person name="Chen Y."/>
            <person name="Li L."/>
            <person name="Wang X."/>
            <person name="Hu Z."/>
            <person name="Wang H."/>
            <person name="Luo H."/>
        </authorList>
    </citation>
    <scope>NUCLEOTIDE SEQUENCE</scope>
    <source>
        <strain evidence="3 5">CC28-63</strain>
        <strain evidence="2">CC28-69</strain>
    </source>
</reference>
<gene>
    <name evidence="2" type="ORF">JQX41_15125</name>
    <name evidence="3" type="ORF">JQX48_15135</name>
</gene>
<proteinExistence type="predicted"/>
<dbReference type="EMBL" id="JAFBXE010000010">
    <property type="protein sequence ID" value="MBM2413647.1"/>
    <property type="molecule type" value="Genomic_DNA"/>
</dbReference>
<evidence type="ECO:0000256" key="1">
    <source>
        <dbReference type="SAM" id="MobiDB-lite"/>
    </source>
</evidence>
<evidence type="ECO:0000313" key="2">
    <source>
        <dbReference type="EMBL" id="MBM2413647.1"/>
    </source>
</evidence>
<evidence type="ECO:0000313" key="5">
    <source>
        <dbReference type="Proteomes" id="UP000809440"/>
    </source>
</evidence>
<keyword evidence="5" id="KW-1185">Reference proteome</keyword>
<dbReference type="Pfam" id="PF24203">
    <property type="entry name" value="Phage_ProQ_C_like"/>
    <property type="match status" value="1"/>
</dbReference>
<protein>
    <submittedName>
        <fullName evidence="2">Uncharacterized protein</fullName>
    </submittedName>
</protein>
<name>A0A9Q2PD55_9RHOB</name>